<dbReference type="AlphaFoldDB" id="A0A9N9QAA3"/>
<dbReference type="InterPro" id="IPR056599">
    <property type="entry name" value="AAA_lid_fung"/>
</dbReference>
<feature type="domain" description="AAA+ ATPase" evidence="2">
    <location>
        <begin position="516"/>
        <end position="641"/>
    </location>
</feature>
<evidence type="ECO:0000313" key="3">
    <source>
        <dbReference type="EMBL" id="CAG8980864.1"/>
    </source>
</evidence>
<accession>A0A9N9QAA3</accession>
<dbReference type="InterPro" id="IPR003959">
    <property type="entry name" value="ATPase_AAA_core"/>
</dbReference>
<comment type="caution">
    <text evidence="3">The sequence shown here is derived from an EMBL/GenBank/DDBJ whole genome shotgun (WGS) entry which is preliminary data.</text>
</comment>
<dbReference type="InterPro" id="IPR054289">
    <property type="entry name" value="DUF7025"/>
</dbReference>
<feature type="compositionally biased region" description="Polar residues" evidence="1">
    <location>
        <begin position="7"/>
        <end position="24"/>
    </location>
</feature>
<dbReference type="OrthoDB" id="10042665at2759"/>
<dbReference type="InterPro" id="IPR027417">
    <property type="entry name" value="P-loop_NTPase"/>
</dbReference>
<dbReference type="Pfam" id="PF23232">
    <property type="entry name" value="AAA_lid_13"/>
    <property type="match status" value="1"/>
</dbReference>
<dbReference type="SMART" id="SM00382">
    <property type="entry name" value="AAA"/>
    <property type="match status" value="1"/>
</dbReference>
<gene>
    <name evidence="3" type="ORF">HYALB_00013057</name>
</gene>
<dbReference type="Proteomes" id="UP000701801">
    <property type="component" value="Unassembled WGS sequence"/>
</dbReference>
<dbReference type="GO" id="GO:0005524">
    <property type="term" value="F:ATP binding"/>
    <property type="evidence" value="ECO:0007669"/>
    <property type="project" value="InterPro"/>
</dbReference>
<proteinExistence type="predicted"/>
<dbReference type="CDD" id="cd19481">
    <property type="entry name" value="RecA-like_protease"/>
    <property type="match status" value="1"/>
</dbReference>
<evidence type="ECO:0000313" key="4">
    <source>
        <dbReference type="Proteomes" id="UP000701801"/>
    </source>
</evidence>
<dbReference type="PANTHER" id="PTHR46411">
    <property type="entry name" value="FAMILY ATPASE, PUTATIVE-RELATED"/>
    <property type="match status" value="1"/>
</dbReference>
<sequence>MSDITRNESSVKYTDKGSQTQSLNEGGGGINAVTSTSSIPAPGREGRNEPWIRYTLERRDEGNEVKSRSIIHSDYATFNDALSNGDSVPVFERIMVHSTERTGNDQWSGGIPSYLIRIFSAPVMHALRSVVRYYPEQDLSGDDIEIGWPYPILVHHYEELRLYQKEVAEQNPEDTCVNKRYADKHLALLLSFLDSEVMEKVNAEKERNKRGVATFDYLWVALKPGTTIHFEMKESVEKGELYGGVISSIEAGIFVQRDWELKYWSIDYNGLLLGRVQRTGRTFHSFDGEAHMEESLKIKVLGNVDDFQKFVANESIKNAIAEGRMYWELLQKQCKHHDGTVMVDLNAFYSQQRRAQGATTGCRFISTVAGIPSLMGSFHQQGFLSECFCPICKSKLGRDTSKTPIFTDYTKVSRSEFPKLRDHRYFLCPKHIHVFVFKTRRWGNSKSVLRICLERVKVKKLSEPRFQPNMIDHLVMNEARLRTIKSLAGSFARIDNNGKALIENPWAADYIDGKGTGLIFLLHGGPGMGKTYTAECIANFLKKPLMVLKTTDIGTSTEDIESNLSRSFEMANSWGAVLLIDEADVFLANRTIEDLHRSSLVASFLRALEFFDGILFLTTNRVGTLDDAILSRVHVQLFYPDLDNEQRLTIWNNFIKKLEIEKPSMQVKYAVKEYLRSKEMQDFEMNGREIRNAFQTAVSLAQHRAEHGESGKTLLTEEHVRKVVELSKSFKHYFSELHGGPEGYRAFTRAERLDG</sequence>
<name>A0A9N9QAA3_9HELO</name>
<dbReference type="InterPro" id="IPR003593">
    <property type="entry name" value="AAA+_ATPase"/>
</dbReference>
<organism evidence="3 4">
    <name type="scientific">Hymenoscyphus albidus</name>
    <dbReference type="NCBI Taxonomy" id="595503"/>
    <lineage>
        <taxon>Eukaryota</taxon>
        <taxon>Fungi</taxon>
        <taxon>Dikarya</taxon>
        <taxon>Ascomycota</taxon>
        <taxon>Pezizomycotina</taxon>
        <taxon>Leotiomycetes</taxon>
        <taxon>Helotiales</taxon>
        <taxon>Helotiaceae</taxon>
        <taxon>Hymenoscyphus</taxon>
    </lineage>
</organism>
<feature type="region of interest" description="Disordered" evidence="1">
    <location>
        <begin position="1"/>
        <end position="47"/>
    </location>
</feature>
<keyword evidence="4" id="KW-1185">Reference proteome</keyword>
<dbReference type="PANTHER" id="PTHR46411:SF4">
    <property type="entry name" value="AAA+ ATPASE DOMAIN-CONTAINING PROTEIN"/>
    <property type="match status" value="1"/>
</dbReference>
<protein>
    <recommendedName>
        <fullName evidence="2">AAA+ ATPase domain-containing protein</fullName>
    </recommendedName>
</protein>
<dbReference type="EMBL" id="CAJVRM010000421">
    <property type="protein sequence ID" value="CAG8980864.1"/>
    <property type="molecule type" value="Genomic_DNA"/>
</dbReference>
<dbReference type="Gene3D" id="3.40.50.300">
    <property type="entry name" value="P-loop containing nucleotide triphosphate hydrolases"/>
    <property type="match status" value="1"/>
</dbReference>
<reference evidence="3" key="1">
    <citation type="submission" date="2021-07" db="EMBL/GenBank/DDBJ databases">
        <authorList>
            <person name="Durling M."/>
        </authorList>
    </citation>
    <scope>NUCLEOTIDE SEQUENCE</scope>
</reference>
<dbReference type="GO" id="GO:0016887">
    <property type="term" value="F:ATP hydrolysis activity"/>
    <property type="evidence" value="ECO:0007669"/>
    <property type="project" value="InterPro"/>
</dbReference>
<dbReference type="Pfam" id="PF22942">
    <property type="entry name" value="DUF7025"/>
    <property type="match status" value="1"/>
</dbReference>
<evidence type="ECO:0000259" key="2">
    <source>
        <dbReference type="SMART" id="SM00382"/>
    </source>
</evidence>
<dbReference type="Pfam" id="PF00004">
    <property type="entry name" value="AAA"/>
    <property type="match status" value="1"/>
</dbReference>
<evidence type="ECO:0000256" key="1">
    <source>
        <dbReference type="SAM" id="MobiDB-lite"/>
    </source>
</evidence>
<dbReference type="SUPFAM" id="SSF52540">
    <property type="entry name" value="P-loop containing nucleoside triphosphate hydrolases"/>
    <property type="match status" value="1"/>
</dbReference>